<dbReference type="OrthoDB" id="9798104at2"/>
<dbReference type="InterPro" id="IPR000595">
    <property type="entry name" value="cNMP-bd_dom"/>
</dbReference>
<dbReference type="AlphaFoldDB" id="A0A1S2CTE3"/>
<organism evidence="2 3">
    <name type="scientific">Aeromonas sobria</name>
    <dbReference type="NCBI Taxonomy" id="646"/>
    <lineage>
        <taxon>Bacteria</taxon>
        <taxon>Pseudomonadati</taxon>
        <taxon>Pseudomonadota</taxon>
        <taxon>Gammaproteobacteria</taxon>
        <taxon>Aeromonadales</taxon>
        <taxon>Aeromonadaceae</taxon>
        <taxon>Aeromonas</taxon>
    </lineage>
</organism>
<dbReference type="SUPFAM" id="SSF51206">
    <property type="entry name" value="cAMP-binding domain-like"/>
    <property type="match status" value="1"/>
</dbReference>
<dbReference type="RefSeq" id="WP_042019441.1">
    <property type="nucleotide sequence ID" value="NZ_CDBW01000012.1"/>
</dbReference>
<feature type="domain" description="Cyclic nucleotide-binding" evidence="1">
    <location>
        <begin position="31"/>
        <end position="113"/>
    </location>
</feature>
<sequence length="190" mass="22054">MMTDRPPFSWEQVTEEQEATRLLSFARSLTLAPRSCLWHAGDSPDLLVRVEQGLLRAKVVLADGREYIKEFYWEGDEFLDFHHLLSGEPARYSVEALEPCRLQIFQLTDLRQLPCWPGWYQHLLAVQLRIKEEKELLLLTGSPQARYQHFLQCFPGLAARVPDHQIAAYLGITPISLSRIRKRLKALNKE</sequence>
<dbReference type="Pfam" id="PF00027">
    <property type="entry name" value="cNMP_binding"/>
    <property type="match status" value="1"/>
</dbReference>
<evidence type="ECO:0000313" key="3">
    <source>
        <dbReference type="Proteomes" id="UP000179934"/>
    </source>
</evidence>
<dbReference type="STRING" id="646.BJD16_17025"/>
<accession>A0A1S2CTE3</accession>
<evidence type="ECO:0000259" key="1">
    <source>
        <dbReference type="Pfam" id="PF00027"/>
    </source>
</evidence>
<protein>
    <submittedName>
        <fullName evidence="2">cAMP-binding protein</fullName>
    </submittedName>
</protein>
<comment type="caution">
    <text evidence="2">The sequence shown here is derived from an EMBL/GenBank/DDBJ whole genome shotgun (WGS) entry which is preliminary data.</text>
</comment>
<dbReference type="CDD" id="cd00038">
    <property type="entry name" value="CAP_ED"/>
    <property type="match status" value="1"/>
</dbReference>
<evidence type="ECO:0000313" key="2">
    <source>
        <dbReference type="EMBL" id="OHY90963.1"/>
    </source>
</evidence>
<gene>
    <name evidence="2" type="ORF">BJD16_17025</name>
</gene>
<name>A0A1S2CTE3_AERSO</name>
<dbReference type="EMBL" id="MKFU01000024">
    <property type="protein sequence ID" value="OHY90963.1"/>
    <property type="molecule type" value="Genomic_DNA"/>
</dbReference>
<dbReference type="InterPro" id="IPR014710">
    <property type="entry name" value="RmlC-like_jellyroll"/>
</dbReference>
<dbReference type="Gene3D" id="2.60.120.10">
    <property type="entry name" value="Jelly Rolls"/>
    <property type="match status" value="1"/>
</dbReference>
<dbReference type="GeneID" id="58921493"/>
<dbReference type="InterPro" id="IPR018490">
    <property type="entry name" value="cNMP-bd_dom_sf"/>
</dbReference>
<proteinExistence type="predicted"/>
<reference evidence="2 3" key="1">
    <citation type="submission" date="2016-09" db="EMBL/GenBank/DDBJ databases">
        <title>Draft Genome Sequence of Aeromonas sobria Strain 08005, Isolated from Sick Rana catesbeiana.</title>
        <authorList>
            <person name="Yang Q."/>
        </authorList>
    </citation>
    <scope>NUCLEOTIDE SEQUENCE [LARGE SCALE GENOMIC DNA]</scope>
    <source>
        <strain evidence="2 3">08005</strain>
    </source>
</reference>
<dbReference type="Proteomes" id="UP000179934">
    <property type="component" value="Unassembled WGS sequence"/>
</dbReference>